<keyword evidence="4" id="KW-0788">Thiol protease</keyword>
<dbReference type="PANTHER" id="PTHR10183">
    <property type="entry name" value="CALPAIN"/>
    <property type="match status" value="1"/>
</dbReference>
<keyword evidence="3" id="KW-0378">Hydrolase</keyword>
<dbReference type="Proteomes" id="UP000310066">
    <property type="component" value="Unassembled WGS sequence"/>
</dbReference>
<comment type="caution">
    <text evidence="6">Lacks conserved residue(s) required for the propagation of feature annotation.</text>
</comment>
<proteinExistence type="inferred from homology"/>
<protein>
    <recommendedName>
        <fullName evidence="8">Calpain catalytic domain-containing protein</fullName>
    </recommendedName>
</protein>
<dbReference type="InterPro" id="IPR038765">
    <property type="entry name" value="Papain-like_cys_pep_sf"/>
</dbReference>
<dbReference type="InterPro" id="IPR022684">
    <property type="entry name" value="Calpain_cysteine_protease"/>
</dbReference>
<evidence type="ECO:0000256" key="4">
    <source>
        <dbReference type="ARBA" id="ARBA00022807"/>
    </source>
</evidence>
<keyword evidence="2" id="KW-0645">Protease</keyword>
<accession>A0A4U0UJB7</accession>
<feature type="region of interest" description="Disordered" evidence="7">
    <location>
        <begin position="163"/>
        <end position="211"/>
    </location>
</feature>
<feature type="active site" evidence="5">
    <location>
        <position position="135"/>
    </location>
</feature>
<dbReference type="OrthoDB" id="424753at2759"/>
<dbReference type="InterPro" id="IPR001300">
    <property type="entry name" value="Peptidase_C2_calpain_cat"/>
</dbReference>
<dbReference type="GO" id="GO:0006508">
    <property type="term" value="P:proteolysis"/>
    <property type="evidence" value="ECO:0007669"/>
    <property type="project" value="UniProtKB-KW"/>
</dbReference>
<comment type="similarity">
    <text evidence="1">Belongs to the peptidase C2 family.</text>
</comment>
<sequence>MSKIRLCPVPGPVSLAANSRSNKVPNVHSAVLAHSGLRSYTKECLFGLLEKNGEPLLEEAFAKAHGHYSAVEEGFVGDAIEDLTGRVTSELHGTDILDRDAIWINELLQVNTLFLLGCGQSRGLDNDRNGIQHRHAYSIMEAKEVDGLRLVKLRNPWAITESRAMDEGEESGSPAVDRAFENETEAECNSSAFNAAARGSPPARDSTGWQA</sequence>
<feature type="domain" description="Calpain catalytic" evidence="8">
    <location>
        <begin position="55"/>
        <end position="211"/>
    </location>
</feature>
<name>A0A4U0UJB7_9PEZI</name>
<dbReference type="PROSITE" id="PS50203">
    <property type="entry name" value="CALPAIN_CAT"/>
    <property type="match status" value="1"/>
</dbReference>
<feature type="active site" evidence="5">
    <location>
        <position position="155"/>
    </location>
</feature>
<dbReference type="AlphaFoldDB" id="A0A4U0UJB7"/>
<dbReference type="EMBL" id="NAJP01000066">
    <property type="protein sequence ID" value="TKA35771.1"/>
    <property type="molecule type" value="Genomic_DNA"/>
</dbReference>
<dbReference type="GO" id="GO:0004198">
    <property type="term" value="F:calcium-dependent cysteine-type endopeptidase activity"/>
    <property type="evidence" value="ECO:0007669"/>
    <property type="project" value="InterPro"/>
</dbReference>
<dbReference type="Gene3D" id="3.90.70.10">
    <property type="entry name" value="Cysteine proteinases"/>
    <property type="match status" value="1"/>
</dbReference>
<evidence type="ECO:0000256" key="1">
    <source>
        <dbReference type="ARBA" id="ARBA00007623"/>
    </source>
</evidence>
<comment type="caution">
    <text evidence="9">The sequence shown here is derived from an EMBL/GenBank/DDBJ whole genome shotgun (WGS) entry which is preliminary data.</text>
</comment>
<organism evidence="9 10">
    <name type="scientific">Friedmanniomyces endolithicus</name>
    <dbReference type="NCBI Taxonomy" id="329885"/>
    <lineage>
        <taxon>Eukaryota</taxon>
        <taxon>Fungi</taxon>
        <taxon>Dikarya</taxon>
        <taxon>Ascomycota</taxon>
        <taxon>Pezizomycotina</taxon>
        <taxon>Dothideomycetes</taxon>
        <taxon>Dothideomycetidae</taxon>
        <taxon>Mycosphaerellales</taxon>
        <taxon>Teratosphaeriaceae</taxon>
        <taxon>Friedmanniomyces</taxon>
    </lineage>
</organism>
<evidence type="ECO:0000256" key="2">
    <source>
        <dbReference type="ARBA" id="ARBA00022670"/>
    </source>
</evidence>
<evidence type="ECO:0000259" key="8">
    <source>
        <dbReference type="PROSITE" id="PS50203"/>
    </source>
</evidence>
<dbReference type="STRING" id="329885.A0A4U0UJB7"/>
<evidence type="ECO:0000313" key="10">
    <source>
        <dbReference type="Proteomes" id="UP000310066"/>
    </source>
</evidence>
<evidence type="ECO:0000256" key="3">
    <source>
        <dbReference type="ARBA" id="ARBA00022801"/>
    </source>
</evidence>
<reference evidence="9 10" key="1">
    <citation type="submission" date="2017-03" db="EMBL/GenBank/DDBJ databases">
        <title>Genomes of endolithic fungi from Antarctica.</title>
        <authorList>
            <person name="Coleine C."/>
            <person name="Masonjones S."/>
            <person name="Stajich J.E."/>
        </authorList>
    </citation>
    <scope>NUCLEOTIDE SEQUENCE [LARGE SCALE GENOMIC DNA]</scope>
    <source>
        <strain evidence="9 10">CCFEE 5311</strain>
    </source>
</reference>
<evidence type="ECO:0000256" key="7">
    <source>
        <dbReference type="SAM" id="MobiDB-lite"/>
    </source>
</evidence>
<gene>
    <name evidence="9" type="ORF">B0A54_12940</name>
</gene>
<evidence type="ECO:0000313" key="9">
    <source>
        <dbReference type="EMBL" id="TKA35771.1"/>
    </source>
</evidence>
<dbReference type="PANTHER" id="PTHR10183:SF379">
    <property type="entry name" value="CALPAIN-5"/>
    <property type="match status" value="1"/>
</dbReference>
<dbReference type="SUPFAM" id="SSF54001">
    <property type="entry name" value="Cysteine proteinases"/>
    <property type="match status" value="1"/>
</dbReference>
<evidence type="ECO:0000256" key="6">
    <source>
        <dbReference type="PROSITE-ProRule" id="PRU00239"/>
    </source>
</evidence>
<dbReference type="Pfam" id="PF00648">
    <property type="entry name" value="Peptidase_C2"/>
    <property type="match status" value="1"/>
</dbReference>
<evidence type="ECO:0000256" key="5">
    <source>
        <dbReference type="PIRSR" id="PIRSR622684-1"/>
    </source>
</evidence>